<evidence type="ECO:0000313" key="5">
    <source>
        <dbReference type="EMBL" id="APX00110.1"/>
    </source>
</evidence>
<feature type="region of interest" description="Disordered" evidence="3">
    <location>
        <begin position="29"/>
        <end position="65"/>
    </location>
</feature>
<evidence type="ECO:0000313" key="7">
    <source>
        <dbReference type="Proteomes" id="UP000011555"/>
    </source>
</evidence>
<proteinExistence type="predicted"/>
<dbReference type="Gene3D" id="1.10.10.10">
    <property type="entry name" value="Winged helix-like DNA-binding domain superfamily/Winged helix DNA-binding domain"/>
    <property type="match status" value="1"/>
</dbReference>
<gene>
    <name evidence="6" type="ORF">C445_14919</name>
    <name evidence="5" type="ORF">CHINAEXTREME_15485</name>
</gene>
<dbReference type="Pfam" id="PF15915">
    <property type="entry name" value="BAT"/>
    <property type="match status" value="1"/>
</dbReference>
<dbReference type="InterPro" id="IPR000014">
    <property type="entry name" value="PAS"/>
</dbReference>
<dbReference type="Proteomes" id="UP000186547">
    <property type="component" value="Chromosome"/>
</dbReference>
<dbReference type="EMBL" id="AOLZ01000048">
    <property type="protein sequence ID" value="EMA31209.1"/>
    <property type="molecule type" value="Genomic_DNA"/>
</dbReference>
<dbReference type="PROSITE" id="PS50112">
    <property type="entry name" value="PAS"/>
    <property type="match status" value="1"/>
</dbReference>
<feature type="domain" description="PAS" evidence="4">
    <location>
        <begin position="147"/>
        <end position="219"/>
    </location>
</feature>
<sequence length="678" mass="74862">MIVVITTASRGESRLRERLGGKANVVVQPVDPDLEENGDDHDPDLGSMPVPDGSSTGTGTGTATVPDGLVIELRDPRPEVLEALLTRMDDEFGDGVPTIVSSWSGSEELAATAVRADADDYVPIEGKDSADRILETVSSGLERSDPSVKFHRIIAEELPDEAFVISEDGTYLESKMSSDSVALYTISPSELTGNHLTDAFPEEEAERLMACIERAIATEEIQTIEYDAPTVEGPRRFEGRVVPVDERIDGKRAVVWLARDITERVERERQLRSQRAELETLNRINAVVRQVIETLVEAPTREAIECDVCEQLVASELYSGSWIVGRTGEGSLSYRTGAGDAETYLERVQEIDIEHERPVERVGRTGEVEAVNHVLESNSLPDELEEAAREDEVHAAISVPIIYEDVTYGVLSVLASREDAFSESEQAGFELLGETMGFAIMAVRNRQLLFADSVVELEFRIDGGDSLSFDLSEEYGCTCSLEWAGTGTNGRTYQFVNIDGLGGETVLEEARNHESIEECRLIYDGNEQCTLELRLSESGVRTLANHGATIRDVTVSDGVGTCLVEVPQNADVREIADALSLVYENTELVARREVDRPVRTASERRDRILDELTDRQLTTLRLAYYGGFFDWPRESTGEEIAEMMDVSPPTMHQHLRKGLKTVLGEFFEEHGPAPDEGE</sequence>
<keyword evidence="1" id="KW-0805">Transcription regulation</keyword>
<organism evidence="6 7">
    <name type="scientific">Natronobacterium lacisalsi AJ5</name>
    <dbReference type="NCBI Taxonomy" id="358396"/>
    <lineage>
        <taxon>Archaea</taxon>
        <taxon>Methanobacteriati</taxon>
        <taxon>Methanobacteriota</taxon>
        <taxon>Stenosarchaea group</taxon>
        <taxon>Halobacteria</taxon>
        <taxon>Halobacteriales</taxon>
        <taxon>Natrialbaceae</taxon>
        <taxon>Natronobacterium</taxon>
    </lineage>
</organism>
<dbReference type="SMART" id="SM00065">
    <property type="entry name" value="GAF"/>
    <property type="match status" value="1"/>
</dbReference>
<dbReference type="SUPFAM" id="SSF55781">
    <property type="entry name" value="GAF domain-like"/>
    <property type="match status" value="1"/>
</dbReference>
<keyword evidence="2" id="KW-0804">Transcription</keyword>
<keyword evidence="5" id="KW-0808">Transferase</keyword>
<feature type="compositionally biased region" description="Low complexity" evidence="3">
    <location>
        <begin position="50"/>
        <end position="65"/>
    </location>
</feature>
<dbReference type="eggNOG" id="arCOG02278">
    <property type="taxonomic scope" value="Archaea"/>
</dbReference>
<evidence type="ECO:0000256" key="3">
    <source>
        <dbReference type="SAM" id="MobiDB-lite"/>
    </source>
</evidence>
<dbReference type="eggNOG" id="arCOG02387">
    <property type="taxonomic scope" value="Archaea"/>
</dbReference>
<dbReference type="PANTHER" id="PTHR34236:SF1">
    <property type="entry name" value="DIMETHYL SULFOXIDE REDUCTASE TRANSCRIPTIONAL ACTIVATOR"/>
    <property type="match status" value="1"/>
</dbReference>
<evidence type="ECO:0000259" key="4">
    <source>
        <dbReference type="PROSITE" id="PS50112"/>
    </source>
</evidence>
<dbReference type="PATRIC" id="fig|358396.7.peg.3029"/>
<feature type="compositionally biased region" description="Acidic residues" evidence="3">
    <location>
        <begin position="32"/>
        <end position="42"/>
    </location>
</feature>
<accession>M0LFK2</accession>
<protein>
    <submittedName>
        <fullName evidence="5">Histidine kinase</fullName>
    </submittedName>
    <submittedName>
        <fullName evidence="6">PAS sensor protein</fullName>
    </submittedName>
</protein>
<keyword evidence="7" id="KW-1185">Reference proteome</keyword>
<dbReference type="EMBL" id="CP019285">
    <property type="protein sequence ID" value="APX00110.1"/>
    <property type="molecule type" value="Genomic_DNA"/>
</dbReference>
<dbReference type="STRING" id="358396.CHINAEXTREME_15485"/>
<dbReference type="KEGG" id="hlc:CHINAEXTREME15485"/>
<evidence type="ECO:0000313" key="8">
    <source>
        <dbReference type="Proteomes" id="UP000186547"/>
    </source>
</evidence>
<evidence type="ECO:0000256" key="1">
    <source>
        <dbReference type="ARBA" id="ARBA00023015"/>
    </source>
</evidence>
<dbReference type="InterPro" id="IPR035965">
    <property type="entry name" value="PAS-like_dom_sf"/>
</dbReference>
<name>M0LFK2_NATLA</name>
<dbReference type="Gene3D" id="3.30.450.40">
    <property type="match status" value="1"/>
</dbReference>
<evidence type="ECO:0000256" key="2">
    <source>
        <dbReference type="ARBA" id="ARBA00023163"/>
    </source>
</evidence>
<dbReference type="InterPro" id="IPR036388">
    <property type="entry name" value="WH-like_DNA-bd_sf"/>
</dbReference>
<keyword evidence="5" id="KW-0418">Kinase</keyword>
<dbReference type="InterPro" id="IPR029016">
    <property type="entry name" value="GAF-like_dom_sf"/>
</dbReference>
<dbReference type="Pfam" id="PF04967">
    <property type="entry name" value="HTH_10"/>
    <property type="match status" value="1"/>
</dbReference>
<dbReference type="InterPro" id="IPR003018">
    <property type="entry name" value="GAF"/>
</dbReference>
<dbReference type="Pfam" id="PF13185">
    <property type="entry name" value="GAF_2"/>
    <property type="match status" value="1"/>
</dbReference>
<dbReference type="Proteomes" id="UP000011555">
    <property type="component" value="Unassembled WGS sequence"/>
</dbReference>
<dbReference type="SUPFAM" id="SSF88659">
    <property type="entry name" value="Sigma3 and sigma4 domains of RNA polymerase sigma factors"/>
    <property type="match status" value="1"/>
</dbReference>
<dbReference type="InterPro" id="IPR013656">
    <property type="entry name" value="PAS_4"/>
</dbReference>
<dbReference type="GO" id="GO:0016301">
    <property type="term" value="F:kinase activity"/>
    <property type="evidence" value="ECO:0007669"/>
    <property type="project" value="UniProtKB-KW"/>
</dbReference>
<evidence type="ECO:0000313" key="6">
    <source>
        <dbReference type="EMBL" id="EMA31209.1"/>
    </source>
</evidence>
<dbReference type="InterPro" id="IPR031803">
    <property type="entry name" value="BAT_GAF/HTH-assoc"/>
</dbReference>
<reference evidence="5" key="3">
    <citation type="submission" date="2017-01" db="EMBL/GenBank/DDBJ databases">
        <authorList>
            <person name="Mah S.A."/>
            <person name="Swanson W.J."/>
            <person name="Moy G.W."/>
            <person name="Vacquier V.D."/>
        </authorList>
    </citation>
    <scope>NUCLEOTIDE SEQUENCE</scope>
    <source>
        <strain evidence="5">AJ5</strain>
    </source>
</reference>
<dbReference type="NCBIfam" id="TIGR00229">
    <property type="entry name" value="sensory_box"/>
    <property type="match status" value="1"/>
</dbReference>
<dbReference type="PANTHER" id="PTHR34236">
    <property type="entry name" value="DIMETHYL SULFOXIDE REDUCTASE TRANSCRIPTIONAL ACTIVATOR"/>
    <property type="match status" value="1"/>
</dbReference>
<dbReference type="Pfam" id="PF08448">
    <property type="entry name" value="PAS_4"/>
    <property type="match status" value="1"/>
</dbReference>
<dbReference type="SUPFAM" id="SSF55785">
    <property type="entry name" value="PYP-like sensor domain (PAS domain)"/>
    <property type="match status" value="1"/>
</dbReference>
<dbReference type="AlphaFoldDB" id="M0LFK2"/>
<reference evidence="5 8" key="1">
    <citation type="journal article" date="2011" name="J. Bacteriol.">
        <title>Genome sequence of Halobiforma lacisalsi AJ5, an extremely halophilic archaeon which harbors a bop gene.</title>
        <authorList>
            <person name="Jiang X."/>
            <person name="Wang S."/>
            <person name="Cheng H."/>
            <person name="Huo Y."/>
            <person name="Zhang X."/>
            <person name="Zhu X."/>
            <person name="Han X."/>
            <person name="Ni P."/>
            <person name="Wu M."/>
        </authorList>
    </citation>
    <scope>NUCLEOTIDE SEQUENCE [LARGE SCALE GENOMIC DNA]</scope>
    <source>
        <strain evidence="5 8">AJ5</strain>
    </source>
</reference>
<reference evidence="6 7" key="2">
    <citation type="journal article" date="2014" name="PLoS Genet.">
        <title>Phylogenetically driven sequencing of extremely halophilic archaea reveals strategies for static and dynamic osmo-response.</title>
        <authorList>
            <person name="Becker E.A."/>
            <person name="Seitzer P.M."/>
            <person name="Tritt A."/>
            <person name="Larsen D."/>
            <person name="Krusor M."/>
            <person name="Yao A.I."/>
            <person name="Wu D."/>
            <person name="Madern D."/>
            <person name="Eisen J.A."/>
            <person name="Darling A.E."/>
            <person name="Facciotti M.T."/>
        </authorList>
    </citation>
    <scope>NUCLEOTIDE SEQUENCE [LARGE SCALE GENOMIC DNA]</scope>
    <source>
        <strain evidence="6 7">AJ5</strain>
    </source>
</reference>
<dbReference type="InterPro" id="IPR013324">
    <property type="entry name" value="RNA_pol_sigma_r3/r4-like"/>
</dbReference>
<dbReference type="InterPro" id="IPR007050">
    <property type="entry name" value="HTH_bacterioopsin"/>
</dbReference>
<dbReference type="Gene3D" id="3.30.450.20">
    <property type="entry name" value="PAS domain"/>
    <property type="match status" value="1"/>
</dbReference>